<evidence type="ECO:0000313" key="10">
    <source>
        <dbReference type="Proteomes" id="UP000295388"/>
    </source>
</evidence>
<dbReference type="Pfam" id="PF00535">
    <property type="entry name" value="Glycos_transf_2"/>
    <property type="match status" value="1"/>
</dbReference>
<dbReference type="GO" id="GO:0016791">
    <property type="term" value="F:phosphatase activity"/>
    <property type="evidence" value="ECO:0007669"/>
    <property type="project" value="InterPro"/>
</dbReference>
<dbReference type="GO" id="GO:0005975">
    <property type="term" value="P:carbohydrate metabolic process"/>
    <property type="evidence" value="ECO:0007669"/>
    <property type="project" value="InterPro"/>
</dbReference>
<evidence type="ECO:0000256" key="5">
    <source>
        <dbReference type="ARBA" id="ARBA00022801"/>
    </source>
</evidence>
<dbReference type="InterPro" id="IPR023214">
    <property type="entry name" value="HAD_sf"/>
</dbReference>
<evidence type="ECO:0000256" key="6">
    <source>
        <dbReference type="ARBA" id="ARBA00023277"/>
    </source>
</evidence>
<evidence type="ECO:0000256" key="2">
    <source>
        <dbReference type="ARBA" id="ARBA00005628"/>
    </source>
</evidence>
<dbReference type="GO" id="GO:0046872">
    <property type="term" value="F:metal ion binding"/>
    <property type="evidence" value="ECO:0007669"/>
    <property type="project" value="UniProtKB-KW"/>
</dbReference>
<proteinExistence type="inferred from homology"/>
<dbReference type="Gene3D" id="3.90.550.10">
    <property type="entry name" value="Spore Coat Polysaccharide Biosynthesis Protein SpsA, Chain A"/>
    <property type="match status" value="1"/>
</dbReference>
<accession>A0A4R6KD27</accession>
<keyword evidence="3" id="KW-0963">Cytoplasm</keyword>
<dbReference type="OrthoDB" id="9781367at2"/>
<evidence type="ECO:0000256" key="1">
    <source>
        <dbReference type="ARBA" id="ARBA00004496"/>
    </source>
</evidence>
<evidence type="ECO:0000256" key="7">
    <source>
        <dbReference type="ARBA" id="ARBA00031828"/>
    </source>
</evidence>
<comment type="caution">
    <text evidence="9">The sequence shown here is derived from an EMBL/GenBank/DDBJ whole genome shotgun (WGS) entry which is preliminary data.</text>
</comment>
<dbReference type="InterPro" id="IPR029044">
    <property type="entry name" value="Nucleotide-diphossugar_trans"/>
</dbReference>
<dbReference type="PANTHER" id="PTHR42891">
    <property type="entry name" value="D-GLYCERO-BETA-D-MANNO-HEPTOSE-1,7-BISPHOSPHATE 7-PHOSPHATASE"/>
    <property type="match status" value="1"/>
</dbReference>
<reference evidence="9 10" key="1">
    <citation type="submission" date="2019-03" db="EMBL/GenBank/DDBJ databases">
        <title>Genomic Encyclopedia of Type Strains, Phase III (KMG-III): the genomes of soil and plant-associated and newly described type strains.</title>
        <authorList>
            <person name="Whitman W."/>
        </authorList>
    </citation>
    <scope>NUCLEOTIDE SEQUENCE [LARGE SCALE GENOMIC DNA]</scope>
    <source>
        <strain evidence="9 10">VKM Ac-2527</strain>
    </source>
</reference>
<keyword evidence="10" id="KW-1185">Reference proteome</keyword>
<dbReference type="InterPro" id="IPR006543">
    <property type="entry name" value="Histidinol-phos"/>
</dbReference>
<dbReference type="AlphaFoldDB" id="A0A4R6KD27"/>
<comment type="similarity">
    <text evidence="2">Belongs to the GmhB family.</text>
</comment>
<evidence type="ECO:0000256" key="4">
    <source>
        <dbReference type="ARBA" id="ARBA00022723"/>
    </source>
</evidence>
<keyword evidence="4" id="KW-0479">Metal-binding</keyword>
<organism evidence="9 10">
    <name type="scientific">Kribbella caucasensis</name>
    <dbReference type="NCBI Taxonomy" id="2512215"/>
    <lineage>
        <taxon>Bacteria</taxon>
        <taxon>Bacillati</taxon>
        <taxon>Actinomycetota</taxon>
        <taxon>Actinomycetes</taxon>
        <taxon>Propionibacteriales</taxon>
        <taxon>Kribbellaceae</taxon>
        <taxon>Kribbella</taxon>
    </lineage>
</organism>
<dbReference type="Proteomes" id="UP000295388">
    <property type="component" value="Unassembled WGS sequence"/>
</dbReference>
<keyword evidence="6" id="KW-0119">Carbohydrate metabolism</keyword>
<dbReference type="NCBIfam" id="TIGR01662">
    <property type="entry name" value="HAD-SF-IIIA"/>
    <property type="match status" value="1"/>
</dbReference>
<dbReference type="InterPro" id="IPR001173">
    <property type="entry name" value="Glyco_trans_2-like"/>
</dbReference>
<keyword evidence="5 9" id="KW-0378">Hydrolase</keyword>
<protein>
    <recommendedName>
        <fullName evidence="7">D,D-heptose 1,7-bisphosphate phosphatase</fullName>
    </recommendedName>
</protein>
<feature type="domain" description="Glycosyltransferase 2-like" evidence="8">
    <location>
        <begin position="5"/>
        <end position="133"/>
    </location>
</feature>
<dbReference type="GO" id="GO:0005737">
    <property type="term" value="C:cytoplasm"/>
    <property type="evidence" value="ECO:0007669"/>
    <property type="project" value="UniProtKB-SubCell"/>
</dbReference>
<dbReference type="Gene3D" id="3.40.50.1000">
    <property type="entry name" value="HAD superfamily/HAD-like"/>
    <property type="match status" value="1"/>
</dbReference>
<dbReference type="RefSeq" id="WP_133801392.1">
    <property type="nucleotide sequence ID" value="NZ_SNWQ01000008.1"/>
</dbReference>
<dbReference type="SUPFAM" id="SSF56784">
    <property type="entry name" value="HAD-like"/>
    <property type="match status" value="1"/>
</dbReference>
<evidence type="ECO:0000256" key="3">
    <source>
        <dbReference type="ARBA" id="ARBA00022490"/>
    </source>
</evidence>
<gene>
    <name evidence="9" type="ORF">EV643_108285</name>
</gene>
<dbReference type="NCBIfam" id="TIGR01656">
    <property type="entry name" value="Histidinol-ppas"/>
    <property type="match status" value="1"/>
</dbReference>
<dbReference type="InterPro" id="IPR004446">
    <property type="entry name" value="Heptose_bisP_phosphatase"/>
</dbReference>
<dbReference type="SUPFAM" id="SSF53448">
    <property type="entry name" value="Nucleotide-diphospho-sugar transferases"/>
    <property type="match status" value="1"/>
</dbReference>
<dbReference type="InterPro" id="IPR006549">
    <property type="entry name" value="HAD-SF_hydro_IIIA"/>
</dbReference>
<dbReference type="EMBL" id="SNWQ01000008">
    <property type="protein sequence ID" value="TDO47968.1"/>
    <property type="molecule type" value="Genomic_DNA"/>
</dbReference>
<dbReference type="InterPro" id="IPR036412">
    <property type="entry name" value="HAD-like_sf"/>
</dbReference>
<name>A0A4R6KD27_9ACTN</name>
<evidence type="ECO:0000259" key="8">
    <source>
        <dbReference type="Pfam" id="PF00535"/>
    </source>
</evidence>
<sequence>MSGLTIVIPTIGRSCLTNLIADLASQQLHEATICVVDDRPDPDRPLTCAHRVLRSGGRGPAAARNVGWRAADTEWIAFLDDDVRLPEGWLSALYDDLRRVDDRVAGVQGVIEVPTSAKPTDWERSTAGLERARWATADMAYRRAALEQVGGFDERFPRAFREDADLALRMRRHGWRLVEGHRHVIHPVRNEGFWISVQVQRGNADDALMRAAHGRRWRTLAECPPGRLEWHVATVLCAAAAVLITRKATAIWVLLTADFARRRIMPGPRTSDEVIRMAVTSAVLPFAAVWHRARGSWRHRGSKAWTGNVSAVLFDRDGTLIQDVPYNGDPDQVHPVPQAHEALRRLKRAGLAVGVITNQSGIGRDLITAEEVAAVNRRIDELLGPFDTWQVCPHSEADGCACRKPAAGLVLAAAADLGVPPSHVVVIGDIGSDVAAAEAAGARSVLVPNEKTRADEVRAARIVRPDLLAAVDHVLENGRRR</sequence>
<dbReference type="Pfam" id="PF13242">
    <property type="entry name" value="Hydrolase_like"/>
    <property type="match status" value="1"/>
</dbReference>
<comment type="subcellular location">
    <subcellularLocation>
        <location evidence="1">Cytoplasm</location>
    </subcellularLocation>
</comment>
<dbReference type="PANTHER" id="PTHR42891:SF1">
    <property type="entry name" value="D-GLYCERO-BETA-D-MANNO-HEPTOSE-1,7-BISPHOSPHATE 7-PHOSPHATASE"/>
    <property type="match status" value="1"/>
</dbReference>
<evidence type="ECO:0000313" key="9">
    <source>
        <dbReference type="EMBL" id="TDO47968.1"/>
    </source>
</evidence>